<reference key="2">
    <citation type="submission" date="2011-04" db="EMBL/GenBank/DDBJ databases">
        <title>Complete sequence of chromosome of Haliscomenobacter hydrossis DSM 1100.</title>
        <authorList>
            <consortium name="US DOE Joint Genome Institute (JGI-PGF)"/>
            <person name="Lucas S."/>
            <person name="Han J."/>
            <person name="Lapidus A."/>
            <person name="Bruce D."/>
            <person name="Goodwin L."/>
            <person name="Pitluck S."/>
            <person name="Peters L."/>
            <person name="Kyrpides N."/>
            <person name="Mavromatis K."/>
            <person name="Ivanova N."/>
            <person name="Ovchinnikova G."/>
            <person name="Pagani I."/>
            <person name="Daligault H."/>
            <person name="Detter J.C."/>
            <person name="Han C."/>
            <person name="Land M."/>
            <person name="Hauser L."/>
            <person name="Markowitz V."/>
            <person name="Cheng J.-F."/>
            <person name="Hugenholtz P."/>
            <person name="Woyke T."/>
            <person name="Wu D."/>
            <person name="Verbarg S."/>
            <person name="Frueling A."/>
            <person name="Brambilla E."/>
            <person name="Klenk H.-P."/>
            <person name="Eisen J.A."/>
        </authorList>
    </citation>
    <scope>NUCLEOTIDE SEQUENCE</scope>
    <source>
        <strain>DSM 1100</strain>
    </source>
</reference>
<gene>
    <name evidence="4" type="ordered locus">Halhy_4291</name>
</gene>
<dbReference type="RefSeq" id="WP_013766673.1">
    <property type="nucleotide sequence ID" value="NC_015510.1"/>
</dbReference>
<dbReference type="SMART" id="SM00448">
    <property type="entry name" value="REC"/>
    <property type="match status" value="1"/>
</dbReference>
<dbReference type="STRING" id="760192.Halhy_4291"/>
<dbReference type="GO" id="GO:0003677">
    <property type="term" value="F:DNA binding"/>
    <property type="evidence" value="ECO:0007669"/>
    <property type="project" value="InterPro"/>
</dbReference>
<dbReference type="InterPro" id="IPR007492">
    <property type="entry name" value="LytTR_DNA-bd_dom"/>
</dbReference>
<feature type="domain" description="Response regulatory" evidence="2">
    <location>
        <begin position="3"/>
        <end position="116"/>
    </location>
</feature>
<dbReference type="Proteomes" id="UP000008461">
    <property type="component" value="Chromosome"/>
</dbReference>
<dbReference type="SMART" id="SM00850">
    <property type="entry name" value="LytTR"/>
    <property type="match status" value="1"/>
</dbReference>
<dbReference type="KEGG" id="hhy:Halhy_4291"/>
<keyword evidence="5" id="KW-1185">Reference proteome</keyword>
<dbReference type="AlphaFoldDB" id="F4L759"/>
<sequence length="246" mass="27985">MIRTILIDDEAHNHRELIRVLSETCPQVNILGEAMNIAEGRMLYQHHAPELIFLDIEMPGGNGFQFLESIQPVRAEVIFVTAYDKYAIQAIKFAALDYLLKPVNPTELKIAVEKAEQKIQARWGNQQLQALLDNLRNPQQQPKIALPSNDRVDFVEPGQIVRCQSDNTYTYVFLVDGSKMLISKTLREFTAMLAEYGFLRTHQSHLVNRKYVRSLLKRDGDVLLLTDGTEVPVSLRQKGEVLAGLK</sequence>
<dbReference type="Gene3D" id="3.40.50.2300">
    <property type="match status" value="1"/>
</dbReference>
<dbReference type="GO" id="GO:0000156">
    <property type="term" value="F:phosphorelay response regulator activity"/>
    <property type="evidence" value="ECO:0007669"/>
    <property type="project" value="InterPro"/>
</dbReference>
<dbReference type="HOGENOM" id="CLU_000445_14_1_10"/>
<dbReference type="PROSITE" id="PS50930">
    <property type="entry name" value="HTH_LYTTR"/>
    <property type="match status" value="1"/>
</dbReference>
<dbReference type="Pfam" id="PF00072">
    <property type="entry name" value="Response_reg"/>
    <property type="match status" value="1"/>
</dbReference>
<dbReference type="eggNOG" id="COG3279">
    <property type="taxonomic scope" value="Bacteria"/>
</dbReference>
<evidence type="ECO:0000259" key="3">
    <source>
        <dbReference type="PROSITE" id="PS50930"/>
    </source>
</evidence>
<organism evidence="4 5">
    <name type="scientific">Haliscomenobacter hydrossis (strain ATCC 27775 / DSM 1100 / LMG 10767 / O)</name>
    <dbReference type="NCBI Taxonomy" id="760192"/>
    <lineage>
        <taxon>Bacteria</taxon>
        <taxon>Pseudomonadati</taxon>
        <taxon>Bacteroidota</taxon>
        <taxon>Saprospiria</taxon>
        <taxon>Saprospirales</taxon>
        <taxon>Haliscomenobacteraceae</taxon>
        <taxon>Haliscomenobacter</taxon>
    </lineage>
</organism>
<keyword evidence="1" id="KW-0597">Phosphoprotein</keyword>
<dbReference type="InterPro" id="IPR001789">
    <property type="entry name" value="Sig_transdc_resp-reg_receiver"/>
</dbReference>
<dbReference type="InterPro" id="IPR011006">
    <property type="entry name" value="CheY-like_superfamily"/>
</dbReference>
<evidence type="ECO:0000259" key="2">
    <source>
        <dbReference type="PROSITE" id="PS50110"/>
    </source>
</evidence>
<name>F4L759_HALH1</name>
<dbReference type="OrthoDB" id="1646880at2"/>
<feature type="domain" description="HTH LytTR-type" evidence="3">
    <location>
        <begin position="144"/>
        <end position="246"/>
    </location>
</feature>
<feature type="modified residue" description="4-aspartylphosphate" evidence="1">
    <location>
        <position position="55"/>
    </location>
</feature>
<accession>F4L759</accession>
<dbReference type="PROSITE" id="PS50110">
    <property type="entry name" value="RESPONSE_REGULATORY"/>
    <property type="match status" value="1"/>
</dbReference>
<evidence type="ECO:0000313" key="5">
    <source>
        <dbReference type="Proteomes" id="UP000008461"/>
    </source>
</evidence>
<dbReference type="InterPro" id="IPR046947">
    <property type="entry name" value="LytR-like"/>
</dbReference>
<protein>
    <submittedName>
        <fullName evidence="4">Two component transcriptional regulator, LytTR family</fullName>
    </submittedName>
</protein>
<dbReference type="SUPFAM" id="SSF52172">
    <property type="entry name" value="CheY-like"/>
    <property type="match status" value="1"/>
</dbReference>
<evidence type="ECO:0000256" key="1">
    <source>
        <dbReference type="PROSITE-ProRule" id="PRU00169"/>
    </source>
</evidence>
<dbReference type="PANTHER" id="PTHR37299:SF1">
    <property type="entry name" value="STAGE 0 SPORULATION PROTEIN A HOMOLOG"/>
    <property type="match status" value="1"/>
</dbReference>
<dbReference type="Gene3D" id="2.40.50.1020">
    <property type="entry name" value="LytTr DNA-binding domain"/>
    <property type="match status" value="1"/>
</dbReference>
<reference evidence="4 5" key="1">
    <citation type="journal article" date="2011" name="Stand. Genomic Sci.">
        <title>Complete genome sequence of Haliscomenobacter hydrossis type strain (O).</title>
        <authorList>
            <consortium name="US DOE Joint Genome Institute (JGI-PGF)"/>
            <person name="Daligault H."/>
            <person name="Lapidus A."/>
            <person name="Zeytun A."/>
            <person name="Nolan M."/>
            <person name="Lucas S."/>
            <person name="Del Rio T.G."/>
            <person name="Tice H."/>
            <person name="Cheng J.F."/>
            <person name="Tapia R."/>
            <person name="Han C."/>
            <person name="Goodwin L."/>
            <person name="Pitluck S."/>
            <person name="Liolios K."/>
            <person name="Pagani I."/>
            <person name="Ivanova N."/>
            <person name="Huntemann M."/>
            <person name="Mavromatis K."/>
            <person name="Mikhailova N."/>
            <person name="Pati A."/>
            <person name="Chen A."/>
            <person name="Palaniappan K."/>
            <person name="Land M."/>
            <person name="Hauser L."/>
            <person name="Brambilla E.M."/>
            <person name="Rohde M."/>
            <person name="Verbarg S."/>
            <person name="Goker M."/>
            <person name="Bristow J."/>
            <person name="Eisen J.A."/>
            <person name="Markowitz V."/>
            <person name="Hugenholtz P."/>
            <person name="Kyrpides N.C."/>
            <person name="Klenk H.P."/>
            <person name="Woyke T."/>
        </authorList>
    </citation>
    <scope>NUCLEOTIDE SEQUENCE [LARGE SCALE GENOMIC DNA]</scope>
    <source>
        <strain evidence="5">ATCC 27775 / DSM 1100 / LMG 10767 / O</strain>
    </source>
</reference>
<dbReference type="EMBL" id="CP002691">
    <property type="protein sequence ID" value="AEE52135.1"/>
    <property type="molecule type" value="Genomic_DNA"/>
</dbReference>
<dbReference type="PANTHER" id="PTHR37299">
    <property type="entry name" value="TRANSCRIPTIONAL REGULATOR-RELATED"/>
    <property type="match status" value="1"/>
</dbReference>
<proteinExistence type="predicted"/>
<dbReference type="Pfam" id="PF04397">
    <property type="entry name" value="LytTR"/>
    <property type="match status" value="1"/>
</dbReference>
<evidence type="ECO:0000313" key="4">
    <source>
        <dbReference type="EMBL" id="AEE52135.1"/>
    </source>
</evidence>